<dbReference type="Proteomes" id="UP000262583">
    <property type="component" value="Chromosome"/>
</dbReference>
<evidence type="ECO:0000256" key="2">
    <source>
        <dbReference type="ARBA" id="ARBA00022481"/>
    </source>
</evidence>
<evidence type="ECO:0000313" key="8">
    <source>
        <dbReference type="EMBL" id="AXA35129.1"/>
    </source>
</evidence>
<sequence length="221" mass="24274">MPRRNSAFTLIELLIVVAIIAILAAIAVPNFLEAQTRSKVARCAADMRSLRTALESYAVDNNRYPETDLGTMTISQSGCGMLRLTTPLAYITSIPKSPFQEFNMGNPGSPKLANRMNIYLYVRAQRLDSTDPNVGLTPDSSPADGLDDNYQQDRIRYIAQNASLIINAAERMKGAWELKSVGPNNVDDFNVFGANARRYDPTNGTISMGDVVVFSDITDTK</sequence>
<dbReference type="PANTHER" id="PTHR30093:SF44">
    <property type="entry name" value="TYPE II SECRETION SYSTEM CORE PROTEIN G"/>
    <property type="match status" value="1"/>
</dbReference>
<dbReference type="EMBL" id="CP030759">
    <property type="protein sequence ID" value="AXA35129.1"/>
    <property type="molecule type" value="Genomic_DNA"/>
</dbReference>
<keyword evidence="4 6" id="KW-1133">Transmembrane helix</keyword>
<dbReference type="AlphaFoldDB" id="A0A2Z4Y2D8"/>
<evidence type="ECO:0000256" key="1">
    <source>
        <dbReference type="ARBA" id="ARBA00004167"/>
    </source>
</evidence>
<reference evidence="8 9" key="1">
    <citation type="submission" date="2018-05" db="EMBL/GenBank/DDBJ databases">
        <title>A metagenomic window into the 2 km-deep terrestrial subsurface aquifer revealed taxonomically and functionally diverse microbial community comprising novel uncultured bacterial lineages.</title>
        <authorList>
            <person name="Kadnikov V.V."/>
            <person name="Mardanov A.V."/>
            <person name="Beletsky A.V."/>
            <person name="Banks D."/>
            <person name="Pimenov N.V."/>
            <person name="Frank Y.A."/>
            <person name="Karnachuk O.V."/>
            <person name="Ravin N.V."/>
        </authorList>
    </citation>
    <scope>NUCLEOTIDE SEQUENCE [LARGE SCALE GENOMIC DNA]</scope>
    <source>
        <strain evidence="8">BY</strain>
    </source>
</reference>
<evidence type="ECO:0000313" key="9">
    <source>
        <dbReference type="Proteomes" id="UP000262583"/>
    </source>
</evidence>
<protein>
    <submittedName>
        <fullName evidence="8">General secretion pathway protein G</fullName>
    </submittedName>
</protein>
<gene>
    <name evidence="8" type="ORF">BRCON_0352</name>
</gene>
<dbReference type="GO" id="GO:0016020">
    <property type="term" value="C:membrane"/>
    <property type="evidence" value="ECO:0007669"/>
    <property type="project" value="UniProtKB-SubCell"/>
</dbReference>
<dbReference type="InterPro" id="IPR045584">
    <property type="entry name" value="Pilin-like"/>
</dbReference>
<evidence type="ECO:0000256" key="5">
    <source>
        <dbReference type="ARBA" id="ARBA00023136"/>
    </source>
</evidence>
<proteinExistence type="predicted"/>
<dbReference type="GO" id="GO:0015628">
    <property type="term" value="P:protein secretion by the type II secretion system"/>
    <property type="evidence" value="ECO:0007669"/>
    <property type="project" value="InterPro"/>
</dbReference>
<evidence type="ECO:0000256" key="3">
    <source>
        <dbReference type="ARBA" id="ARBA00022692"/>
    </source>
</evidence>
<dbReference type="InterPro" id="IPR012902">
    <property type="entry name" value="N_methyl_site"/>
</dbReference>
<dbReference type="Gene3D" id="3.30.700.10">
    <property type="entry name" value="Glycoprotein, Type 4 Pilin"/>
    <property type="match status" value="1"/>
</dbReference>
<keyword evidence="5 6" id="KW-0472">Membrane</keyword>
<dbReference type="Pfam" id="PF07963">
    <property type="entry name" value="N_methyl"/>
    <property type="match status" value="1"/>
</dbReference>
<dbReference type="GO" id="GO:0015627">
    <property type="term" value="C:type II protein secretion system complex"/>
    <property type="evidence" value="ECO:0007669"/>
    <property type="project" value="InterPro"/>
</dbReference>
<dbReference type="KEGG" id="schv:BRCON_0352"/>
<dbReference type="Pfam" id="PF08334">
    <property type="entry name" value="T2SSG"/>
    <property type="match status" value="1"/>
</dbReference>
<dbReference type="InterPro" id="IPR000983">
    <property type="entry name" value="Bac_GSPG_pilin"/>
</dbReference>
<feature type="domain" description="Type II secretion system protein GspG C-terminal" evidence="7">
    <location>
        <begin position="31"/>
        <end position="109"/>
    </location>
</feature>
<accession>A0A2Z4Y2D8</accession>
<dbReference type="PRINTS" id="PR00813">
    <property type="entry name" value="BCTERIALGSPG"/>
</dbReference>
<dbReference type="NCBIfam" id="TIGR02532">
    <property type="entry name" value="IV_pilin_GFxxxE"/>
    <property type="match status" value="1"/>
</dbReference>
<dbReference type="PANTHER" id="PTHR30093">
    <property type="entry name" value="GENERAL SECRETION PATHWAY PROTEIN G"/>
    <property type="match status" value="1"/>
</dbReference>
<organism evidence="8 9">
    <name type="scientific">Sumerlaea chitinivorans</name>
    <dbReference type="NCBI Taxonomy" id="2250252"/>
    <lineage>
        <taxon>Bacteria</taxon>
        <taxon>Candidatus Sumerlaeota</taxon>
        <taxon>Candidatus Sumerlaeia</taxon>
        <taxon>Candidatus Sumerlaeales</taxon>
        <taxon>Candidatus Sumerlaeaceae</taxon>
        <taxon>Candidatus Sumerlaea</taxon>
    </lineage>
</organism>
<feature type="transmembrane region" description="Helical" evidence="6">
    <location>
        <begin position="7"/>
        <end position="32"/>
    </location>
</feature>
<keyword evidence="2" id="KW-0488">Methylation</keyword>
<keyword evidence="3 6" id="KW-0812">Transmembrane</keyword>
<evidence type="ECO:0000256" key="6">
    <source>
        <dbReference type="SAM" id="Phobius"/>
    </source>
</evidence>
<evidence type="ECO:0000259" key="7">
    <source>
        <dbReference type="Pfam" id="PF08334"/>
    </source>
</evidence>
<dbReference type="SUPFAM" id="SSF54523">
    <property type="entry name" value="Pili subunits"/>
    <property type="match status" value="1"/>
</dbReference>
<name>A0A2Z4Y2D8_SUMC1</name>
<dbReference type="InterPro" id="IPR013545">
    <property type="entry name" value="T2SS_protein-GspG_C"/>
</dbReference>
<evidence type="ECO:0000256" key="4">
    <source>
        <dbReference type="ARBA" id="ARBA00022989"/>
    </source>
</evidence>
<comment type="subcellular location">
    <subcellularLocation>
        <location evidence="1">Membrane</location>
        <topology evidence="1">Single-pass membrane protein</topology>
    </subcellularLocation>
</comment>